<dbReference type="OrthoDB" id="7516392at2759"/>
<comment type="caution">
    <text evidence="2">The sequence shown here is derived from an EMBL/GenBank/DDBJ whole genome shotgun (WGS) entry which is preliminary data.</text>
</comment>
<dbReference type="AlphaFoldDB" id="A0A4C1XZT4"/>
<name>A0A4C1XZT4_EUMVA</name>
<protein>
    <submittedName>
        <fullName evidence="2">Uncharacterized protein</fullName>
    </submittedName>
</protein>
<gene>
    <name evidence="2" type="ORF">EVAR_50369_1</name>
</gene>
<keyword evidence="3" id="KW-1185">Reference proteome</keyword>
<evidence type="ECO:0000313" key="3">
    <source>
        <dbReference type="Proteomes" id="UP000299102"/>
    </source>
</evidence>
<dbReference type="Proteomes" id="UP000299102">
    <property type="component" value="Unassembled WGS sequence"/>
</dbReference>
<dbReference type="EMBL" id="BGZK01001004">
    <property type="protein sequence ID" value="GBP68224.1"/>
    <property type="molecule type" value="Genomic_DNA"/>
</dbReference>
<proteinExistence type="predicted"/>
<sequence>MPACSKKSPQPQPGKAAPRRTSARAVSSTLSYALAAAGPRSVPPAVKHNQTSAADDLNQLMSIISIIDTNELVILAKEFRAAASPTEKLICLIEHASLVGAIENNKF</sequence>
<evidence type="ECO:0000256" key="1">
    <source>
        <dbReference type="SAM" id="MobiDB-lite"/>
    </source>
</evidence>
<accession>A0A4C1XZT4</accession>
<reference evidence="2 3" key="1">
    <citation type="journal article" date="2019" name="Commun. Biol.">
        <title>The bagworm genome reveals a unique fibroin gene that provides high tensile strength.</title>
        <authorList>
            <person name="Kono N."/>
            <person name="Nakamura H."/>
            <person name="Ohtoshi R."/>
            <person name="Tomita M."/>
            <person name="Numata K."/>
            <person name="Arakawa K."/>
        </authorList>
    </citation>
    <scope>NUCLEOTIDE SEQUENCE [LARGE SCALE GENOMIC DNA]</scope>
</reference>
<feature type="region of interest" description="Disordered" evidence="1">
    <location>
        <begin position="1"/>
        <end position="23"/>
    </location>
</feature>
<evidence type="ECO:0000313" key="2">
    <source>
        <dbReference type="EMBL" id="GBP68224.1"/>
    </source>
</evidence>
<organism evidence="2 3">
    <name type="scientific">Eumeta variegata</name>
    <name type="common">Bagworm moth</name>
    <name type="synonym">Eumeta japonica</name>
    <dbReference type="NCBI Taxonomy" id="151549"/>
    <lineage>
        <taxon>Eukaryota</taxon>
        <taxon>Metazoa</taxon>
        <taxon>Ecdysozoa</taxon>
        <taxon>Arthropoda</taxon>
        <taxon>Hexapoda</taxon>
        <taxon>Insecta</taxon>
        <taxon>Pterygota</taxon>
        <taxon>Neoptera</taxon>
        <taxon>Endopterygota</taxon>
        <taxon>Lepidoptera</taxon>
        <taxon>Glossata</taxon>
        <taxon>Ditrysia</taxon>
        <taxon>Tineoidea</taxon>
        <taxon>Psychidae</taxon>
        <taxon>Oiketicinae</taxon>
        <taxon>Eumeta</taxon>
    </lineage>
</organism>